<organism evidence="1">
    <name type="scientific">Salix viminalis</name>
    <name type="common">Common osier</name>
    <name type="synonym">Basket willow</name>
    <dbReference type="NCBI Taxonomy" id="40686"/>
    <lineage>
        <taxon>Eukaryota</taxon>
        <taxon>Viridiplantae</taxon>
        <taxon>Streptophyta</taxon>
        <taxon>Embryophyta</taxon>
        <taxon>Tracheophyta</taxon>
        <taxon>Spermatophyta</taxon>
        <taxon>Magnoliopsida</taxon>
        <taxon>eudicotyledons</taxon>
        <taxon>Gunneridae</taxon>
        <taxon>Pentapetalae</taxon>
        <taxon>rosids</taxon>
        <taxon>fabids</taxon>
        <taxon>Malpighiales</taxon>
        <taxon>Salicaceae</taxon>
        <taxon>Saliceae</taxon>
        <taxon>Salix</taxon>
    </lineage>
</organism>
<dbReference type="EMBL" id="CAADRP010001694">
    <property type="protein sequence ID" value="VFU48255.1"/>
    <property type="molecule type" value="Genomic_DNA"/>
</dbReference>
<name>A0A6N2M2J2_SALVM</name>
<protein>
    <submittedName>
        <fullName evidence="1">Uncharacterized protein</fullName>
    </submittedName>
</protein>
<sequence>MGKNKRKQPPKAARGNRVPFFHGASTFANPVTATTSALVASHPFQLPYMTTLLLTHNEQAKFSQAHQLPHSTRHESKCITTRDVKIDETFHVLHTFW</sequence>
<evidence type="ECO:0000313" key="1">
    <source>
        <dbReference type="EMBL" id="VFU48255.1"/>
    </source>
</evidence>
<dbReference type="AlphaFoldDB" id="A0A6N2M2J2"/>
<gene>
    <name evidence="1" type="ORF">SVIM_LOCUS314678</name>
</gene>
<accession>A0A6N2M2J2</accession>
<proteinExistence type="predicted"/>
<reference evidence="1" key="1">
    <citation type="submission" date="2019-03" db="EMBL/GenBank/DDBJ databases">
        <authorList>
            <person name="Mank J."/>
            <person name="Almeida P."/>
        </authorList>
    </citation>
    <scope>NUCLEOTIDE SEQUENCE</scope>
    <source>
        <strain evidence="1">78183</strain>
    </source>
</reference>